<dbReference type="Gene3D" id="3.30.450.20">
    <property type="entry name" value="PAS domain"/>
    <property type="match status" value="1"/>
</dbReference>
<dbReference type="InterPro" id="IPR001610">
    <property type="entry name" value="PAC"/>
</dbReference>
<dbReference type="Pfam" id="PF00512">
    <property type="entry name" value="HisKA"/>
    <property type="match status" value="1"/>
</dbReference>
<feature type="domain" description="PAC" evidence="12">
    <location>
        <begin position="351"/>
        <end position="403"/>
    </location>
</feature>
<dbReference type="Proteomes" id="UP000480684">
    <property type="component" value="Unassembled WGS sequence"/>
</dbReference>
<evidence type="ECO:0000256" key="7">
    <source>
        <dbReference type="ARBA" id="ARBA00022840"/>
    </source>
</evidence>
<keyword evidence="6" id="KW-0418">Kinase</keyword>
<dbReference type="GO" id="GO:0006355">
    <property type="term" value="P:regulation of DNA-templated transcription"/>
    <property type="evidence" value="ECO:0007669"/>
    <property type="project" value="InterPro"/>
</dbReference>
<evidence type="ECO:0000256" key="4">
    <source>
        <dbReference type="ARBA" id="ARBA00022679"/>
    </source>
</evidence>
<dbReference type="RefSeq" id="WP_163680498.1">
    <property type="nucleotide sequence ID" value="NZ_JAAIYP010000039.1"/>
</dbReference>
<keyword evidence="5" id="KW-0547">Nucleotide-binding</keyword>
<dbReference type="InterPro" id="IPR013767">
    <property type="entry name" value="PAS_fold"/>
</dbReference>
<dbReference type="PROSITE" id="PS50113">
    <property type="entry name" value="PAC"/>
    <property type="match status" value="1"/>
</dbReference>
<comment type="caution">
    <text evidence="13">The sequence shown here is derived from an EMBL/GenBank/DDBJ whole genome shotgun (WGS) entry which is preliminary data.</text>
</comment>
<dbReference type="Gene3D" id="3.30.565.10">
    <property type="entry name" value="Histidine kinase-like ATPase, C-terminal domain"/>
    <property type="match status" value="1"/>
</dbReference>
<dbReference type="SUPFAM" id="SSF55785">
    <property type="entry name" value="PYP-like sensor domain (PAS domain)"/>
    <property type="match status" value="1"/>
</dbReference>
<accession>A0A7C9UVK4</accession>
<evidence type="ECO:0000259" key="12">
    <source>
        <dbReference type="PROSITE" id="PS50113"/>
    </source>
</evidence>
<evidence type="ECO:0000313" key="14">
    <source>
        <dbReference type="Proteomes" id="UP000480684"/>
    </source>
</evidence>
<dbReference type="CDD" id="cd00082">
    <property type="entry name" value="HisKA"/>
    <property type="match status" value="1"/>
</dbReference>
<sequence>MTIAAMALVIMLLGVLLWLLHRNEVEDTRVALIKDILWVEQNLHFHLVSGEEKLGQLAAEMVRGKLEGEVFAVHAQGLINTGGEFDRILLRDPEGQLAAAVPPLDSEAAGPPPGEAAPWWSAFVLARSIGRVAWSAPFTLPGSGYLFEAYVPIYDRGRFVGELVGVVNVESLLARQVPWWVAEKYKVEIIDGNGTVLGAKTNVQLPEPGPSHQVRLEPPGQGLAVVATVYAAEADLARNVLVAAIFVLAVLAVSSLWAMRRHGRRRQAAEQALRVEHAFRKAMEDSLTVGMRARDLDGRITYVNPAFCRMVGWSAEELVGCLPPMPYWSPDALEVTMEWHQRVMAGNAPPEGFEIQFRRRNGDIFWALIYEAPLIDADGRQSGWMASVLDVTERKNAEEMEILQREKLQRTGRLITMGEMASTLAHELNQPLSAIASYNTGCLNRLESGNFRPEELKAALGKLGVQAQRAGQIIRRVHDFVRKSEPQVGECAINAVIEDTVGFIEFDAKSRGVTLTTRLAPENPRVTADRILLEQVVLNLARNGIEAMAQTPPRQRRLSVEVAMVDGRVVVSVADNGHGIDAEVAGNLFQPFFTTKAEGMGMGLNICRSIIEVHQGRLWFEPHDGGGAVFRFSLPARSE</sequence>
<gene>
    <name evidence="13" type="ORF">G4223_13185</name>
</gene>
<dbReference type="InterPro" id="IPR000700">
    <property type="entry name" value="PAS-assoc_C"/>
</dbReference>
<keyword evidence="3" id="KW-0597">Phosphoprotein</keyword>
<dbReference type="PROSITE" id="PS50112">
    <property type="entry name" value="PAS"/>
    <property type="match status" value="1"/>
</dbReference>
<comment type="catalytic activity">
    <reaction evidence="1">
        <text>ATP + protein L-histidine = ADP + protein N-phospho-L-histidine.</text>
        <dbReference type="EC" id="2.7.13.3"/>
    </reaction>
</comment>
<dbReference type="InterPro" id="IPR003661">
    <property type="entry name" value="HisK_dim/P_dom"/>
</dbReference>
<feature type="transmembrane region" description="Helical" evidence="9">
    <location>
        <begin position="240"/>
        <end position="259"/>
    </location>
</feature>
<name>A0A7C9UVK4_9PROT</name>
<feature type="domain" description="PAS" evidence="11">
    <location>
        <begin position="275"/>
        <end position="347"/>
    </location>
</feature>
<keyword evidence="7" id="KW-0067">ATP-binding</keyword>
<dbReference type="GO" id="GO:0005524">
    <property type="term" value="F:ATP binding"/>
    <property type="evidence" value="ECO:0007669"/>
    <property type="project" value="UniProtKB-KW"/>
</dbReference>
<dbReference type="PANTHER" id="PTHR43065">
    <property type="entry name" value="SENSOR HISTIDINE KINASE"/>
    <property type="match status" value="1"/>
</dbReference>
<dbReference type="NCBIfam" id="TIGR00229">
    <property type="entry name" value="sensory_box"/>
    <property type="match status" value="1"/>
</dbReference>
<dbReference type="PANTHER" id="PTHR43065:SF10">
    <property type="entry name" value="PEROXIDE STRESS-ACTIVATED HISTIDINE KINASE MAK3"/>
    <property type="match status" value="1"/>
</dbReference>
<dbReference type="GO" id="GO:0000155">
    <property type="term" value="F:phosphorelay sensor kinase activity"/>
    <property type="evidence" value="ECO:0007669"/>
    <property type="project" value="InterPro"/>
</dbReference>
<proteinExistence type="predicted"/>
<protein>
    <recommendedName>
        <fullName evidence="2">histidine kinase</fullName>
        <ecNumber evidence="2">2.7.13.3</ecNumber>
    </recommendedName>
</protein>
<dbReference type="EC" id="2.7.13.3" evidence="2"/>
<evidence type="ECO:0000256" key="9">
    <source>
        <dbReference type="SAM" id="Phobius"/>
    </source>
</evidence>
<keyword evidence="9" id="KW-1133">Transmembrane helix</keyword>
<dbReference type="AlphaFoldDB" id="A0A7C9UVK4"/>
<dbReference type="PROSITE" id="PS50109">
    <property type="entry name" value="HIS_KIN"/>
    <property type="match status" value="1"/>
</dbReference>
<dbReference type="InterPro" id="IPR000014">
    <property type="entry name" value="PAS"/>
</dbReference>
<dbReference type="Pfam" id="PF02518">
    <property type="entry name" value="HATPase_c"/>
    <property type="match status" value="1"/>
</dbReference>
<dbReference type="SMART" id="SM00388">
    <property type="entry name" value="HisKA"/>
    <property type="match status" value="1"/>
</dbReference>
<evidence type="ECO:0000259" key="11">
    <source>
        <dbReference type="PROSITE" id="PS50112"/>
    </source>
</evidence>
<dbReference type="InterPro" id="IPR003594">
    <property type="entry name" value="HATPase_dom"/>
</dbReference>
<dbReference type="InterPro" id="IPR035965">
    <property type="entry name" value="PAS-like_dom_sf"/>
</dbReference>
<keyword evidence="9" id="KW-0812">Transmembrane</keyword>
<dbReference type="InterPro" id="IPR036097">
    <property type="entry name" value="HisK_dim/P_sf"/>
</dbReference>
<dbReference type="SUPFAM" id="SSF47384">
    <property type="entry name" value="Homodimeric domain of signal transducing histidine kinase"/>
    <property type="match status" value="1"/>
</dbReference>
<dbReference type="InterPro" id="IPR005467">
    <property type="entry name" value="His_kinase_dom"/>
</dbReference>
<dbReference type="SMART" id="SM00091">
    <property type="entry name" value="PAS"/>
    <property type="match status" value="1"/>
</dbReference>
<dbReference type="SUPFAM" id="SSF55874">
    <property type="entry name" value="ATPase domain of HSP90 chaperone/DNA topoisomerase II/histidine kinase"/>
    <property type="match status" value="1"/>
</dbReference>
<evidence type="ECO:0000256" key="6">
    <source>
        <dbReference type="ARBA" id="ARBA00022777"/>
    </source>
</evidence>
<keyword evidence="14" id="KW-1185">Reference proteome</keyword>
<dbReference type="Pfam" id="PF00989">
    <property type="entry name" value="PAS"/>
    <property type="match status" value="1"/>
</dbReference>
<organism evidence="13 14">
    <name type="scientific">Magnetospirillum aberrantis SpK</name>
    <dbReference type="NCBI Taxonomy" id="908842"/>
    <lineage>
        <taxon>Bacteria</taxon>
        <taxon>Pseudomonadati</taxon>
        <taxon>Pseudomonadota</taxon>
        <taxon>Alphaproteobacteria</taxon>
        <taxon>Rhodospirillales</taxon>
        <taxon>Rhodospirillaceae</taxon>
        <taxon>Magnetospirillum</taxon>
    </lineage>
</organism>
<dbReference type="PRINTS" id="PR00344">
    <property type="entry name" value="BCTRLSENSOR"/>
</dbReference>
<reference evidence="13 14" key="1">
    <citation type="submission" date="2020-02" db="EMBL/GenBank/DDBJ databases">
        <authorList>
            <person name="Dziuba M."/>
            <person name="Kuznetsov B."/>
            <person name="Mardanov A."/>
            <person name="Ravin N."/>
            <person name="Grouzdev D."/>
        </authorList>
    </citation>
    <scope>NUCLEOTIDE SEQUENCE [LARGE SCALE GENOMIC DNA]</scope>
    <source>
        <strain evidence="13 14">SpK</strain>
    </source>
</reference>
<dbReference type="InterPro" id="IPR036890">
    <property type="entry name" value="HATPase_C_sf"/>
</dbReference>
<keyword evidence="4" id="KW-0808">Transferase</keyword>
<dbReference type="Gene3D" id="1.10.287.130">
    <property type="match status" value="1"/>
</dbReference>
<feature type="domain" description="Histidine kinase" evidence="10">
    <location>
        <begin position="423"/>
        <end position="638"/>
    </location>
</feature>
<dbReference type="CDD" id="cd00130">
    <property type="entry name" value="PAS"/>
    <property type="match status" value="1"/>
</dbReference>
<dbReference type="SMART" id="SM00086">
    <property type="entry name" value="PAC"/>
    <property type="match status" value="1"/>
</dbReference>
<evidence type="ECO:0000256" key="5">
    <source>
        <dbReference type="ARBA" id="ARBA00022741"/>
    </source>
</evidence>
<evidence type="ECO:0000313" key="13">
    <source>
        <dbReference type="EMBL" id="NFV81066.1"/>
    </source>
</evidence>
<dbReference type="EMBL" id="JAAIYP010000039">
    <property type="protein sequence ID" value="NFV81066.1"/>
    <property type="molecule type" value="Genomic_DNA"/>
</dbReference>
<evidence type="ECO:0000256" key="2">
    <source>
        <dbReference type="ARBA" id="ARBA00012438"/>
    </source>
</evidence>
<evidence type="ECO:0000256" key="1">
    <source>
        <dbReference type="ARBA" id="ARBA00000085"/>
    </source>
</evidence>
<keyword evidence="8" id="KW-0902">Two-component regulatory system</keyword>
<evidence type="ECO:0000256" key="3">
    <source>
        <dbReference type="ARBA" id="ARBA00022553"/>
    </source>
</evidence>
<dbReference type="InterPro" id="IPR004358">
    <property type="entry name" value="Sig_transdc_His_kin-like_C"/>
</dbReference>
<evidence type="ECO:0000259" key="10">
    <source>
        <dbReference type="PROSITE" id="PS50109"/>
    </source>
</evidence>
<dbReference type="SMART" id="SM00387">
    <property type="entry name" value="HATPase_c"/>
    <property type="match status" value="1"/>
</dbReference>
<keyword evidence="9" id="KW-0472">Membrane</keyword>
<evidence type="ECO:0000256" key="8">
    <source>
        <dbReference type="ARBA" id="ARBA00023012"/>
    </source>
</evidence>